<sequence>MAAQNDQTPSAVGHGPFHPAPPHETGKDEKWHKPGVQASEYDRAPEFHAQPLPPGTAPSGSSYQPNPIHEIPGQANNDNVLRAHGKESTFTTPLSTFPGATSGDVNKGWGKPMNGQTSNELRHEGEHHRKHHGSGFEGVGATGPPKHTDASISNP</sequence>
<feature type="compositionally biased region" description="Polar residues" evidence="1">
    <location>
        <begin position="88"/>
        <end position="99"/>
    </location>
</feature>
<dbReference type="AlphaFoldDB" id="A0A7H8R6J5"/>
<dbReference type="OrthoDB" id="3260716at2759"/>
<dbReference type="RefSeq" id="XP_035347742.1">
    <property type="nucleotide sequence ID" value="XM_035491849.1"/>
</dbReference>
<gene>
    <name evidence="2" type="ORF">TRUGW13939_08720</name>
</gene>
<dbReference type="EMBL" id="CP055902">
    <property type="protein sequence ID" value="QKX61568.1"/>
    <property type="molecule type" value="Genomic_DNA"/>
</dbReference>
<evidence type="ECO:0000313" key="3">
    <source>
        <dbReference type="Proteomes" id="UP000509510"/>
    </source>
</evidence>
<dbReference type="Proteomes" id="UP000509510">
    <property type="component" value="Chromosome V"/>
</dbReference>
<protein>
    <submittedName>
        <fullName evidence="2">Uncharacterized protein</fullName>
    </submittedName>
</protein>
<reference evidence="3" key="1">
    <citation type="submission" date="2020-06" db="EMBL/GenBank/DDBJ databases">
        <title>A chromosome-scale genome assembly of Talaromyces rugulosus W13939.</title>
        <authorList>
            <person name="Wang B."/>
            <person name="Guo L."/>
            <person name="Ye K."/>
            <person name="Wang L."/>
        </authorList>
    </citation>
    <scope>NUCLEOTIDE SEQUENCE [LARGE SCALE GENOMIC DNA]</scope>
    <source>
        <strain evidence="3">W13939</strain>
    </source>
</reference>
<feature type="region of interest" description="Disordered" evidence="1">
    <location>
        <begin position="1"/>
        <end position="155"/>
    </location>
</feature>
<dbReference type="GeneID" id="55996208"/>
<proteinExistence type="predicted"/>
<evidence type="ECO:0000313" key="2">
    <source>
        <dbReference type="EMBL" id="QKX61568.1"/>
    </source>
</evidence>
<accession>A0A7H8R6J5</accession>
<feature type="compositionally biased region" description="Polar residues" evidence="1">
    <location>
        <begin position="1"/>
        <end position="10"/>
    </location>
</feature>
<name>A0A7H8R6J5_TALRU</name>
<evidence type="ECO:0000256" key="1">
    <source>
        <dbReference type="SAM" id="MobiDB-lite"/>
    </source>
</evidence>
<organism evidence="2 3">
    <name type="scientific">Talaromyces rugulosus</name>
    <name type="common">Penicillium rugulosum</name>
    <dbReference type="NCBI Taxonomy" id="121627"/>
    <lineage>
        <taxon>Eukaryota</taxon>
        <taxon>Fungi</taxon>
        <taxon>Dikarya</taxon>
        <taxon>Ascomycota</taxon>
        <taxon>Pezizomycotina</taxon>
        <taxon>Eurotiomycetes</taxon>
        <taxon>Eurotiomycetidae</taxon>
        <taxon>Eurotiales</taxon>
        <taxon>Trichocomaceae</taxon>
        <taxon>Talaromyces</taxon>
        <taxon>Talaromyces sect. Islandici</taxon>
    </lineage>
</organism>
<dbReference type="KEGG" id="trg:TRUGW13939_08720"/>
<keyword evidence="3" id="KW-1185">Reference proteome</keyword>